<keyword evidence="3" id="KW-1185">Reference proteome</keyword>
<dbReference type="PATRIC" id="fig|157838.3.peg.2038"/>
<sequence>MTFLEALLLWTLKQLKSERTVYAVFHLFKGKKSSQTIQDAYLYQVESVYYTLPNLTRSSFDENIQSLISQSFLQMKEGPNYHITESGEYRLHDYFTKKSFPAFLNGMKYQEHAFVFWDRLGILIQALSNLVNNNRQYYPISRDSKILYWVKQFMMSQKMSKHQLAAALYDELYSIFLDDPPERPEIIVFRLTGYKQIGKTVEQSAGKLSLETTEYWYRFLNLLHYVLDEVLEKRYKYPLLFSIIQDVYQPFPMTKSTMETYQLLLNNYTIADISKMRNLKENTIQDHIIEIALNNPNFCIQPFIDSNTEEKILQIAKEIGKQKLKPIKEKLENVSYFQIRLALAKNR</sequence>
<dbReference type="EMBL" id="LJJC01000004">
    <property type="protein sequence ID" value="KQL53672.1"/>
    <property type="molecule type" value="Genomic_DNA"/>
</dbReference>
<gene>
    <name evidence="2" type="ORF">AN964_09275</name>
</gene>
<dbReference type="InterPro" id="IPR029491">
    <property type="entry name" value="Helicase_HTH"/>
</dbReference>
<protein>
    <recommendedName>
        <fullName evidence="1">Helicase Helix-turn-helix domain-containing protein</fullName>
    </recommendedName>
</protein>
<organism evidence="2 3">
    <name type="scientific">Heyndrickxia shackletonii</name>
    <dbReference type="NCBI Taxonomy" id="157838"/>
    <lineage>
        <taxon>Bacteria</taxon>
        <taxon>Bacillati</taxon>
        <taxon>Bacillota</taxon>
        <taxon>Bacilli</taxon>
        <taxon>Bacillales</taxon>
        <taxon>Bacillaceae</taxon>
        <taxon>Heyndrickxia</taxon>
    </lineage>
</organism>
<dbReference type="Pfam" id="PF14493">
    <property type="entry name" value="HTH_40"/>
    <property type="match status" value="1"/>
</dbReference>
<dbReference type="OrthoDB" id="2354672at2"/>
<reference evidence="2 3" key="1">
    <citation type="submission" date="2015-09" db="EMBL/GenBank/DDBJ databases">
        <title>Genome sequencing project for genomic taxonomy and phylogenomics of Bacillus-like bacteria.</title>
        <authorList>
            <person name="Liu B."/>
            <person name="Wang J."/>
            <person name="Zhu Y."/>
            <person name="Liu G."/>
            <person name="Chen Q."/>
            <person name="Chen Z."/>
            <person name="Lan J."/>
            <person name="Che J."/>
            <person name="Ge C."/>
            <person name="Shi H."/>
            <person name="Pan Z."/>
            <person name="Liu X."/>
        </authorList>
    </citation>
    <scope>NUCLEOTIDE SEQUENCE [LARGE SCALE GENOMIC DNA]</scope>
    <source>
        <strain evidence="2 3">LMG 18435</strain>
    </source>
</reference>
<name>A0A0Q3TIA3_9BACI</name>
<dbReference type="AlphaFoldDB" id="A0A0Q3TIA3"/>
<dbReference type="Proteomes" id="UP000051888">
    <property type="component" value="Unassembled WGS sequence"/>
</dbReference>
<feature type="domain" description="Helicase Helix-turn-helix" evidence="1">
    <location>
        <begin position="256"/>
        <end position="343"/>
    </location>
</feature>
<evidence type="ECO:0000313" key="2">
    <source>
        <dbReference type="EMBL" id="KQL53672.1"/>
    </source>
</evidence>
<dbReference type="RefSeq" id="WP_055739406.1">
    <property type="nucleotide sequence ID" value="NZ_JAAIWL010000013.1"/>
</dbReference>
<dbReference type="STRING" id="157838.AN964_09275"/>
<comment type="caution">
    <text evidence="2">The sequence shown here is derived from an EMBL/GenBank/DDBJ whole genome shotgun (WGS) entry which is preliminary data.</text>
</comment>
<accession>A0A0Q3TIA3</accession>
<evidence type="ECO:0000259" key="1">
    <source>
        <dbReference type="Pfam" id="PF14493"/>
    </source>
</evidence>
<evidence type="ECO:0000313" key="3">
    <source>
        <dbReference type="Proteomes" id="UP000051888"/>
    </source>
</evidence>
<dbReference type="PIRSF" id="PIRSF021350">
    <property type="entry name" value="UCP021350"/>
    <property type="match status" value="1"/>
</dbReference>
<dbReference type="InterPro" id="IPR008308">
    <property type="entry name" value="YpbB-like"/>
</dbReference>
<proteinExistence type="predicted"/>